<dbReference type="InterPro" id="IPR051924">
    <property type="entry name" value="GST_Kappa/NadH"/>
</dbReference>
<dbReference type="Proteomes" id="UP000295382">
    <property type="component" value="Unassembled WGS sequence"/>
</dbReference>
<dbReference type="GO" id="GO:0018845">
    <property type="term" value="F:2-hydroxychromene-2-carboxylate isomerase activity"/>
    <property type="evidence" value="ECO:0007669"/>
    <property type="project" value="UniProtKB-UniRule"/>
</dbReference>
<accession>A0A4R3HX91</accession>
<feature type="domain" description="DSBA-like thioredoxin" evidence="3">
    <location>
        <begin position="5"/>
        <end position="196"/>
    </location>
</feature>
<comment type="caution">
    <text evidence="4">The sequence shown here is derived from an EMBL/GenBank/DDBJ whole genome shotgun (WGS) entry which is preliminary data.</text>
</comment>
<reference evidence="4 5" key="1">
    <citation type="submission" date="2019-03" db="EMBL/GenBank/DDBJ databases">
        <title>Genomic Encyclopedia of Type Strains, Phase IV (KMG-IV): sequencing the most valuable type-strain genomes for metagenomic binning, comparative biology and taxonomic classification.</title>
        <authorList>
            <person name="Goeker M."/>
        </authorList>
    </citation>
    <scope>NUCLEOTIDE SEQUENCE [LARGE SCALE GENOMIC DNA]</scope>
    <source>
        <strain evidence="4 5">DSM 7445</strain>
    </source>
</reference>
<dbReference type="InterPro" id="IPR044087">
    <property type="entry name" value="NahD-like"/>
</dbReference>
<keyword evidence="5" id="KW-1185">Reference proteome</keyword>
<dbReference type="InterPro" id="IPR014440">
    <property type="entry name" value="HCCAis_GSTk"/>
</dbReference>
<dbReference type="OrthoDB" id="8560325at2"/>
<dbReference type="Gene3D" id="3.40.30.10">
    <property type="entry name" value="Glutaredoxin"/>
    <property type="match status" value="1"/>
</dbReference>
<sequence>MSKPIDFYFDFSSPYGYFASTCIDELAAKYGRTVKWHPVLLGAIFKTTGAAPLPTVPLKGEYSLHDFERTARFYGIHYRKPAEFPLSTQAAARAMLWIRQHDGEEKAVAFAKAVYHAYFVDGLRIDRPEVLAQIAFDLGIDAARMIEGSNDPAIKDEFKEQVDAAMKRGVFGSPFIIVDHESFWGFDRFAQLEALLKDGKI</sequence>
<evidence type="ECO:0000259" key="3">
    <source>
        <dbReference type="Pfam" id="PF01323"/>
    </source>
</evidence>
<protein>
    <recommendedName>
        <fullName evidence="1">2-hydroxychromene-2-carboxylate isomerase</fullName>
        <ecNumber evidence="1">5.99.1.4</ecNumber>
    </recommendedName>
</protein>
<organism evidence="4 5">
    <name type="scientific">Paucimonas lemoignei</name>
    <name type="common">Pseudomonas lemoignei</name>
    <dbReference type="NCBI Taxonomy" id="29443"/>
    <lineage>
        <taxon>Bacteria</taxon>
        <taxon>Pseudomonadati</taxon>
        <taxon>Pseudomonadota</taxon>
        <taxon>Betaproteobacteria</taxon>
        <taxon>Burkholderiales</taxon>
        <taxon>Burkholderiaceae</taxon>
        <taxon>Paucimonas</taxon>
    </lineage>
</organism>
<evidence type="ECO:0000256" key="1">
    <source>
        <dbReference type="PIRNR" id="PIRNR006386"/>
    </source>
</evidence>
<dbReference type="EC" id="5.99.1.4" evidence="1"/>
<dbReference type="InterPro" id="IPR036249">
    <property type="entry name" value="Thioredoxin-like_sf"/>
</dbReference>
<dbReference type="PIRSF" id="PIRSF006386">
    <property type="entry name" value="HCCAis_GSTk"/>
    <property type="match status" value="1"/>
</dbReference>
<dbReference type="InterPro" id="IPR001853">
    <property type="entry name" value="DSBA-like_thioredoxin_dom"/>
</dbReference>
<comment type="catalytic activity">
    <reaction evidence="1">
        <text>2-hydroxychromene-2-carboxylate = (3E)-4-(2-hydroxyphenyl)-2-oxobut-3-enoate</text>
        <dbReference type="Rhea" id="RHEA:27401"/>
        <dbReference type="ChEBI" id="CHEBI:59350"/>
        <dbReference type="ChEBI" id="CHEBI:59353"/>
        <dbReference type="EC" id="5.99.1.4"/>
    </reaction>
</comment>
<keyword evidence="1 4" id="KW-0413">Isomerase</keyword>
<evidence type="ECO:0000256" key="2">
    <source>
        <dbReference type="PIRSR" id="PIRSR006386-1"/>
    </source>
</evidence>
<name>A0A4R3HX91_PAULE</name>
<evidence type="ECO:0000313" key="4">
    <source>
        <dbReference type="EMBL" id="TCS37434.1"/>
    </source>
</evidence>
<dbReference type="AlphaFoldDB" id="A0A4R3HX91"/>
<dbReference type="RefSeq" id="WP_132258374.1">
    <property type="nucleotide sequence ID" value="NZ_SLZQ01000004.1"/>
</dbReference>
<dbReference type="GO" id="GO:0004364">
    <property type="term" value="F:glutathione transferase activity"/>
    <property type="evidence" value="ECO:0007669"/>
    <property type="project" value="TreeGrafter"/>
</dbReference>
<feature type="active site" description="Nucleophile" evidence="2">
    <location>
        <position position="13"/>
    </location>
</feature>
<gene>
    <name evidence="4" type="ORF">EDC30_104237</name>
</gene>
<dbReference type="SUPFAM" id="SSF52833">
    <property type="entry name" value="Thioredoxin-like"/>
    <property type="match status" value="1"/>
</dbReference>
<comment type="similarity">
    <text evidence="1">Belongs to the GST superfamily. NadH family.</text>
</comment>
<proteinExistence type="inferred from homology"/>
<dbReference type="PANTHER" id="PTHR42943:SF2">
    <property type="entry name" value="GLUTATHIONE S-TRANSFERASE KAPPA 1"/>
    <property type="match status" value="1"/>
</dbReference>
<dbReference type="CDD" id="cd03022">
    <property type="entry name" value="DsbA_HCCA_Iso"/>
    <property type="match status" value="1"/>
</dbReference>
<evidence type="ECO:0000313" key="5">
    <source>
        <dbReference type="Proteomes" id="UP000295382"/>
    </source>
</evidence>
<dbReference type="PANTHER" id="PTHR42943">
    <property type="entry name" value="GLUTATHIONE S-TRANSFERASE KAPPA"/>
    <property type="match status" value="1"/>
</dbReference>
<dbReference type="EMBL" id="SLZQ01000004">
    <property type="protein sequence ID" value="TCS37434.1"/>
    <property type="molecule type" value="Genomic_DNA"/>
</dbReference>
<dbReference type="Pfam" id="PF01323">
    <property type="entry name" value="DSBA"/>
    <property type="match status" value="1"/>
</dbReference>
<dbReference type="GO" id="GO:0004602">
    <property type="term" value="F:glutathione peroxidase activity"/>
    <property type="evidence" value="ECO:0007669"/>
    <property type="project" value="TreeGrafter"/>
</dbReference>
<dbReference type="GO" id="GO:1901170">
    <property type="term" value="P:naphthalene catabolic process"/>
    <property type="evidence" value="ECO:0007669"/>
    <property type="project" value="InterPro"/>
</dbReference>
<dbReference type="GO" id="GO:0006749">
    <property type="term" value="P:glutathione metabolic process"/>
    <property type="evidence" value="ECO:0007669"/>
    <property type="project" value="TreeGrafter"/>
</dbReference>